<evidence type="ECO:0000256" key="2">
    <source>
        <dbReference type="ARBA" id="ARBA00022729"/>
    </source>
</evidence>
<dbReference type="PANTHER" id="PTHR37423">
    <property type="entry name" value="SOLUBLE LYTIC MUREIN TRANSGLYCOSYLASE-RELATED"/>
    <property type="match status" value="1"/>
</dbReference>
<dbReference type="PANTHER" id="PTHR37423:SF5">
    <property type="entry name" value="SOLUBLE LYTIC MUREIN TRANSGLYCOSYLASE"/>
    <property type="match status" value="1"/>
</dbReference>
<dbReference type="SUPFAM" id="SSF53955">
    <property type="entry name" value="Lysozyme-like"/>
    <property type="match status" value="1"/>
</dbReference>
<name>A0ABN1K9E9_9BURK</name>
<evidence type="ECO:0000259" key="5">
    <source>
        <dbReference type="Pfam" id="PF01464"/>
    </source>
</evidence>
<gene>
    <name evidence="6" type="ORF">GCM10009107_40310</name>
</gene>
<feature type="chain" id="PRO_5045665050" evidence="4">
    <location>
        <begin position="42"/>
        <end position="698"/>
    </location>
</feature>
<organism evidence="6 7">
    <name type="scientific">Ideonella azotifigens</name>
    <dbReference type="NCBI Taxonomy" id="513160"/>
    <lineage>
        <taxon>Bacteria</taxon>
        <taxon>Pseudomonadati</taxon>
        <taxon>Pseudomonadota</taxon>
        <taxon>Betaproteobacteria</taxon>
        <taxon>Burkholderiales</taxon>
        <taxon>Sphaerotilaceae</taxon>
        <taxon>Ideonella</taxon>
    </lineage>
</organism>
<dbReference type="Gene3D" id="1.10.530.10">
    <property type="match status" value="1"/>
</dbReference>
<evidence type="ECO:0000313" key="7">
    <source>
        <dbReference type="Proteomes" id="UP001500279"/>
    </source>
</evidence>
<dbReference type="Proteomes" id="UP001500279">
    <property type="component" value="Unassembled WGS sequence"/>
</dbReference>
<dbReference type="Pfam" id="PF01464">
    <property type="entry name" value="SLT"/>
    <property type="match status" value="1"/>
</dbReference>
<feature type="region of interest" description="Disordered" evidence="3">
    <location>
        <begin position="416"/>
        <end position="439"/>
    </location>
</feature>
<dbReference type="EMBL" id="BAAAEW010000026">
    <property type="protein sequence ID" value="GAA0759149.1"/>
    <property type="molecule type" value="Genomic_DNA"/>
</dbReference>
<sequence>MLRALSRLFRIPHSRAASRPWAKLLLIAASIAAAMAVPAAAQDRDDAIRQARDAFVKRDRLKLSALRQQVLDSRHPLAPWVDYWELTGRLSEVRVDEVEAFYARWPGSYVEDRLRNDWLLELGRRRDWANFTRDQPRFRMNDDREVTCYALLAEYAAGRDIRDGARRAWMAQTSPDEGCQALAQTLTDAKLLSGDDAWRKLRHAVEHNRQKLARNTANLLGDDVVKPLGEIFDNPAKYLAKKASARNGTHAWLSALAIARLASGDVDVAAKQLNERWGTMLPPEQAAWAWAIVARQGALGLHPDSLDWQKKAFSLLKKREADRPDWSDETLGWMTRSALRLGQGSERWTLALRDIEAMGTTERNEPVWQYWRARAVMALAKPGEAGNVDRQEARKLLEALAPQLGYYGQLASEDLGAVQPLPPRPAPLTAPERQAAQSHPGLQRGLMALAAGLRSEGAREWNFSLIGMSDRELLAASQLACEREVWDRCINSSDRTRAEFDLNQRYPMPHREQLLPRASEIGLDPAYAYGLIRQESRFYVDARSAVGASGLMQVMPSTAKWTAKKIGLDYRPDMLSDRDTNLRLGTAYLKLALDDFSGSQTLAAAAYNAGPGRPRRWRDGPVLEAAIWTENIPFNETRDYVKKVLSNATYYAGLMSGKPASLKARMGGSIGPRDSSVPEPAPDLPSRVDPTTGEGASR</sequence>
<comment type="caution">
    <text evidence="6">The sequence shown here is derived from an EMBL/GenBank/DDBJ whole genome shotgun (WGS) entry which is preliminary data.</text>
</comment>
<proteinExistence type="inferred from homology"/>
<evidence type="ECO:0000256" key="4">
    <source>
        <dbReference type="SAM" id="SignalP"/>
    </source>
</evidence>
<dbReference type="Gene3D" id="1.25.20.10">
    <property type="entry name" value="Bacterial muramidases"/>
    <property type="match status" value="1"/>
</dbReference>
<dbReference type="SUPFAM" id="SSF48435">
    <property type="entry name" value="Bacterial muramidases"/>
    <property type="match status" value="1"/>
</dbReference>
<feature type="domain" description="Transglycosylase SLT" evidence="5">
    <location>
        <begin position="521"/>
        <end position="618"/>
    </location>
</feature>
<dbReference type="InterPro" id="IPR023346">
    <property type="entry name" value="Lysozyme-like_dom_sf"/>
</dbReference>
<evidence type="ECO:0000313" key="6">
    <source>
        <dbReference type="EMBL" id="GAA0759149.1"/>
    </source>
</evidence>
<feature type="signal peptide" evidence="4">
    <location>
        <begin position="1"/>
        <end position="41"/>
    </location>
</feature>
<protein>
    <submittedName>
        <fullName evidence="6">Lytic transglycosylase domain-containing protein</fullName>
    </submittedName>
</protein>
<evidence type="ECO:0000256" key="3">
    <source>
        <dbReference type="SAM" id="MobiDB-lite"/>
    </source>
</evidence>
<keyword evidence="7" id="KW-1185">Reference proteome</keyword>
<feature type="region of interest" description="Disordered" evidence="3">
    <location>
        <begin position="662"/>
        <end position="698"/>
    </location>
</feature>
<keyword evidence="2 4" id="KW-0732">Signal</keyword>
<reference evidence="6 7" key="1">
    <citation type="journal article" date="2019" name="Int. J. Syst. Evol. Microbiol.">
        <title>The Global Catalogue of Microorganisms (GCM) 10K type strain sequencing project: providing services to taxonomists for standard genome sequencing and annotation.</title>
        <authorList>
            <consortium name="The Broad Institute Genomics Platform"/>
            <consortium name="The Broad Institute Genome Sequencing Center for Infectious Disease"/>
            <person name="Wu L."/>
            <person name="Ma J."/>
        </authorList>
    </citation>
    <scope>NUCLEOTIDE SEQUENCE [LARGE SCALE GENOMIC DNA]</scope>
    <source>
        <strain evidence="6 7">JCM 15503</strain>
    </source>
</reference>
<dbReference type="InterPro" id="IPR008258">
    <property type="entry name" value="Transglycosylase_SLT_dom_1"/>
</dbReference>
<accession>A0ABN1K9E9</accession>
<dbReference type="CDD" id="cd13401">
    <property type="entry name" value="Slt70-like"/>
    <property type="match status" value="1"/>
</dbReference>
<comment type="similarity">
    <text evidence="1">Belongs to the transglycosylase Slt family.</text>
</comment>
<dbReference type="InterPro" id="IPR008939">
    <property type="entry name" value="Lytic_TGlycosylase_superhlx_U"/>
</dbReference>
<evidence type="ECO:0000256" key="1">
    <source>
        <dbReference type="ARBA" id="ARBA00007734"/>
    </source>
</evidence>
<dbReference type="RefSeq" id="WP_231010065.1">
    <property type="nucleotide sequence ID" value="NZ_BAAAEW010000026.1"/>
</dbReference>